<dbReference type="AlphaFoldDB" id="A0A1F6E5I7"/>
<gene>
    <name evidence="1" type="ORF">A3C20_01930</name>
</gene>
<comment type="caution">
    <text evidence="1">The sequence shown here is derived from an EMBL/GenBank/DDBJ whole genome shotgun (WGS) entry which is preliminary data.</text>
</comment>
<dbReference type="InterPro" id="IPR011067">
    <property type="entry name" value="Plasmid_toxin/cell-grow_inhib"/>
</dbReference>
<name>A0A1F6E5I7_9BACT</name>
<evidence type="ECO:0000313" key="1">
    <source>
        <dbReference type="EMBL" id="OGG68472.1"/>
    </source>
</evidence>
<reference evidence="1 2" key="1">
    <citation type="journal article" date="2016" name="Nat. Commun.">
        <title>Thousands of microbial genomes shed light on interconnected biogeochemical processes in an aquifer system.</title>
        <authorList>
            <person name="Anantharaman K."/>
            <person name="Brown C.T."/>
            <person name="Hug L.A."/>
            <person name="Sharon I."/>
            <person name="Castelle C.J."/>
            <person name="Probst A.J."/>
            <person name="Thomas B.C."/>
            <person name="Singh A."/>
            <person name="Wilkins M.J."/>
            <person name="Karaoz U."/>
            <person name="Brodie E.L."/>
            <person name="Williams K.H."/>
            <person name="Hubbard S.S."/>
            <person name="Banfield J.F."/>
        </authorList>
    </citation>
    <scope>NUCLEOTIDE SEQUENCE [LARGE SCALE GENOMIC DNA]</scope>
</reference>
<dbReference type="Gene3D" id="2.30.30.110">
    <property type="match status" value="1"/>
</dbReference>
<protein>
    <submittedName>
        <fullName evidence="1">Uncharacterized protein</fullName>
    </submittedName>
</protein>
<organism evidence="1 2">
    <name type="scientific">Candidatus Kaiserbacteria bacterium RIFCSPHIGHO2_02_FULL_55_25</name>
    <dbReference type="NCBI Taxonomy" id="1798498"/>
    <lineage>
        <taxon>Bacteria</taxon>
        <taxon>Candidatus Kaiseribacteriota</taxon>
    </lineage>
</organism>
<accession>A0A1F6E5I7</accession>
<sequence>MVGIMNKDFDTWNERKKAIHASAQPRDLFFFHEREVWWCTLGVNVGVETDGKHASFERPALVVKKFNADMFWGLPLTSRERSGKFFKVVRYEGGSSTASFPNSET</sequence>
<proteinExistence type="predicted"/>
<dbReference type="EMBL" id="MFLL01000032">
    <property type="protein sequence ID" value="OGG68472.1"/>
    <property type="molecule type" value="Genomic_DNA"/>
</dbReference>
<dbReference type="Proteomes" id="UP000176914">
    <property type="component" value="Unassembled WGS sequence"/>
</dbReference>
<evidence type="ECO:0000313" key="2">
    <source>
        <dbReference type="Proteomes" id="UP000176914"/>
    </source>
</evidence>
<dbReference type="SUPFAM" id="SSF50118">
    <property type="entry name" value="Cell growth inhibitor/plasmid maintenance toxic component"/>
    <property type="match status" value="1"/>
</dbReference>